<dbReference type="InterPro" id="IPR006342">
    <property type="entry name" value="FkbM_mtfrase"/>
</dbReference>
<feature type="region of interest" description="Disordered" evidence="1">
    <location>
        <begin position="1"/>
        <end position="21"/>
    </location>
</feature>
<dbReference type="GO" id="GO:0008168">
    <property type="term" value="F:methyltransferase activity"/>
    <property type="evidence" value="ECO:0007669"/>
    <property type="project" value="UniProtKB-KW"/>
</dbReference>
<dbReference type="GO" id="GO:0032259">
    <property type="term" value="P:methylation"/>
    <property type="evidence" value="ECO:0007669"/>
    <property type="project" value="UniProtKB-KW"/>
</dbReference>
<dbReference type="PANTHER" id="PTHR34203">
    <property type="entry name" value="METHYLTRANSFERASE, FKBM FAMILY PROTEIN"/>
    <property type="match status" value="1"/>
</dbReference>
<sequence length="228" mass="25367">MDDATREQYEEKLRKQRRRTKRLMRTAQSEGFMMGAAAMLRPGDVVVDCGANVGNVTAVLCATGATVHCFEPDPYAYGLLHDRFGKAENVHLHNKAVGIEAGSIGLMRSATFDDDPKKNTVMSTTLPGGRGISTDGSDVIDVEMIDFPAFLTSLIATSGDIAMLKMDIEGAELDILEVMQSRRLFDPIRITLVETHERKFPELRPRFRTLKTQIAQEFSTSKVNLDWI</sequence>
<keyword evidence="3" id="KW-0489">Methyltransferase</keyword>
<feature type="domain" description="Methyltransferase FkbM" evidence="2">
    <location>
        <begin position="48"/>
        <end position="204"/>
    </location>
</feature>
<dbReference type="NCBIfam" id="TIGR01444">
    <property type="entry name" value="fkbM_fam"/>
    <property type="match status" value="1"/>
</dbReference>
<evidence type="ECO:0000259" key="2">
    <source>
        <dbReference type="Pfam" id="PF05050"/>
    </source>
</evidence>
<reference evidence="3 4" key="1">
    <citation type="submission" date="2018-07" db="EMBL/GenBank/DDBJ databases">
        <title>Modular assembly of carbohydrate-degrading microbial communities in the ocean.</title>
        <authorList>
            <person name="Enke T.N."/>
            <person name="Datta M.S."/>
            <person name="Schwartzman J.A."/>
            <person name="Cermak N."/>
            <person name="Schmitz D.A."/>
            <person name="Barrere J."/>
            <person name="Cordero O.X."/>
        </authorList>
    </citation>
    <scope>NUCLEOTIDE SEQUENCE [LARGE SCALE GENOMIC DNA]</scope>
    <source>
        <strain evidence="3 4">C3M10</strain>
    </source>
</reference>
<dbReference type="Pfam" id="PF05050">
    <property type="entry name" value="Methyltransf_21"/>
    <property type="match status" value="1"/>
</dbReference>
<evidence type="ECO:0000313" key="3">
    <source>
        <dbReference type="EMBL" id="RBW55588.1"/>
    </source>
</evidence>
<organism evidence="3 4">
    <name type="scientific">Phaeobacter gallaeciensis</name>
    <dbReference type="NCBI Taxonomy" id="60890"/>
    <lineage>
        <taxon>Bacteria</taxon>
        <taxon>Pseudomonadati</taxon>
        <taxon>Pseudomonadota</taxon>
        <taxon>Alphaproteobacteria</taxon>
        <taxon>Rhodobacterales</taxon>
        <taxon>Roseobacteraceae</taxon>
        <taxon>Phaeobacter</taxon>
    </lineage>
</organism>
<dbReference type="SUPFAM" id="SSF53335">
    <property type="entry name" value="S-adenosyl-L-methionine-dependent methyltransferases"/>
    <property type="match status" value="1"/>
</dbReference>
<dbReference type="OrthoDB" id="4104638at2"/>
<evidence type="ECO:0000256" key="1">
    <source>
        <dbReference type="SAM" id="MobiDB-lite"/>
    </source>
</evidence>
<evidence type="ECO:0000313" key="4">
    <source>
        <dbReference type="Proteomes" id="UP000252706"/>
    </source>
</evidence>
<dbReference type="Proteomes" id="UP000252706">
    <property type="component" value="Unassembled WGS sequence"/>
</dbReference>
<dbReference type="EMBL" id="QOCE01000029">
    <property type="protein sequence ID" value="RBW55588.1"/>
    <property type="molecule type" value="Genomic_DNA"/>
</dbReference>
<dbReference type="RefSeq" id="WP_113823460.1">
    <property type="nucleotide sequence ID" value="NZ_QOCE01000029.1"/>
</dbReference>
<gene>
    <name evidence="3" type="ORF">DS909_10830</name>
</gene>
<proteinExistence type="predicted"/>
<accession>A0A366WY33</accession>
<dbReference type="AlphaFoldDB" id="A0A366WY33"/>
<feature type="compositionally biased region" description="Basic and acidic residues" evidence="1">
    <location>
        <begin position="1"/>
        <end position="13"/>
    </location>
</feature>
<name>A0A366WY33_9RHOB</name>
<dbReference type="Gene3D" id="3.40.50.150">
    <property type="entry name" value="Vaccinia Virus protein VP39"/>
    <property type="match status" value="1"/>
</dbReference>
<protein>
    <submittedName>
        <fullName evidence="3">FkbM family methyltransferase</fullName>
    </submittedName>
</protein>
<dbReference type="InterPro" id="IPR052514">
    <property type="entry name" value="SAM-dependent_MTase"/>
</dbReference>
<comment type="caution">
    <text evidence="3">The sequence shown here is derived from an EMBL/GenBank/DDBJ whole genome shotgun (WGS) entry which is preliminary data.</text>
</comment>
<keyword evidence="3" id="KW-0808">Transferase</keyword>
<dbReference type="PANTHER" id="PTHR34203:SF15">
    <property type="entry name" value="SLL1173 PROTEIN"/>
    <property type="match status" value="1"/>
</dbReference>
<dbReference type="InterPro" id="IPR029063">
    <property type="entry name" value="SAM-dependent_MTases_sf"/>
</dbReference>